<dbReference type="AlphaFoldDB" id="A0A921RJD7"/>
<sequence length="104" mass="10881">MVPSLILFLSIICRLLGNLAMSAVPSACVAEGVTPMVAELGRGTTPRRRPSRGRPGSAPRDGGTWPGSICVQRWRGRHARAARGCLSAMVASDGTSAHVMGKLV</sequence>
<name>A0A921RJD7_SORBI</name>
<comment type="caution">
    <text evidence="3">The sequence shown here is derived from an EMBL/GenBank/DDBJ whole genome shotgun (WGS) entry which is preliminary data.</text>
</comment>
<gene>
    <name evidence="3" type="ORF">BDA96_03G388000</name>
</gene>
<accession>A0A921RJD7</accession>
<evidence type="ECO:0000313" key="4">
    <source>
        <dbReference type="Proteomes" id="UP000807115"/>
    </source>
</evidence>
<evidence type="ECO:0000256" key="1">
    <source>
        <dbReference type="SAM" id="MobiDB-lite"/>
    </source>
</evidence>
<dbReference type="EMBL" id="CM027682">
    <property type="protein sequence ID" value="KAG0540195.1"/>
    <property type="molecule type" value="Genomic_DNA"/>
</dbReference>
<reference evidence="3" key="2">
    <citation type="submission" date="2020-10" db="EMBL/GenBank/DDBJ databases">
        <authorList>
            <person name="Cooper E.A."/>
            <person name="Brenton Z.W."/>
            <person name="Flinn B.S."/>
            <person name="Jenkins J."/>
            <person name="Shu S."/>
            <person name="Flowers D."/>
            <person name="Luo F."/>
            <person name="Wang Y."/>
            <person name="Xia P."/>
            <person name="Barry K."/>
            <person name="Daum C."/>
            <person name="Lipzen A."/>
            <person name="Yoshinaga Y."/>
            <person name="Schmutz J."/>
            <person name="Saski C."/>
            <person name="Vermerris W."/>
            <person name="Kresovich S."/>
        </authorList>
    </citation>
    <scope>NUCLEOTIDE SEQUENCE</scope>
</reference>
<evidence type="ECO:0000256" key="2">
    <source>
        <dbReference type="SAM" id="SignalP"/>
    </source>
</evidence>
<feature type="chain" id="PRO_5037180515" description="Secreted protein" evidence="2">
    <location>
        <begin position="18"/>
        <end position="104"/>
    </location>
</feature>
<evidence type="ECO:0008006" key="5">
    <source>
        <dbReference type="Google" id="ProtNLM"/>
    </source>
</evidence>
<feature type="compositionally biased region" description="Low complexity" evidence="1">
    <location>
        <begin position="53"/>
        <end position="63"/>
    </location>
</feature>
<evidence type="ECO:0000313" key="3">
    <source>
        <dbReference type="EMBL" id="KAG0540195.1"/>
    </source>
</evidence>
<protein>
    <recommendedName>
        <fullName evidence="5">Secreted protein</fullName>
    </recommendedName>
</protein>
<reference evidence="3" key="1">
    <citation type="journal article" date="2019" name="BMC Genomics">
        <title>A new reference genome for Sorghum bicolor reveals high levels of sequence similarity between sweet and grain genotypes: implications for the genetics of sugar metabolism.</title>
        <authorList>
            <person name="Cooper E.A."/>
            <person name="Brenton Z.W."/>
            <person name="Flinn B.S."/>
            <person name="Jenkins J."/>
            <person name="Shu S."/>
            <person name="Flowers D."/>
            <person name="Luo F."/>
            <person name="Wang Y."/>
            <person name="Xia P."/>
            <person name="Barry K."/>
            <person name="Daum C."/>
            <person name="Lipzen A."/>
            <person name="Yoshinaga Y."/>
            <person name="Schmutz J."/>
            <person name="Saski C."/>
            <person name="Vermerris W."/>
            <person name="Kresovich S."/>
        </authorList>
    </citation>
    <scope>NUCLEOTIDE SEQUENCE</scope>
</reference>
<feature type="region of interest" description="Disordered" evidence="1">
    <location>
        <begin position="39"/>
        <end position="67"/>
    </location>
</feature>
<keyword evidence="2" id="KW-0732">Signal</keyword>
<feature type="signal peptide" evidence="2">
    <location>
        <begin position="1"/>
        <end position="17"/>
    </location>
</feature>
<organism evidence="3 4">
    <name type="scientific">Sorghum bicolor</name>
    <name type="common">Sorghum</name>
    <name type="synonym">Sorghum vulgare</name>
    <dbReference type="NCBI Taxonomy" id="4558"/>
    <lineage>
        <taxon>Eukaryota</taxon>
        <taxon>Viridiplantae</taxon>
        <taxon>Streptophyta</taxon>
        <taxon>Embryophyta</taxon>
        <taxon>Tracheophyta</taxon>
        <taxon>Spermatophyta</taxon>
        <taxon>Magnoliopsida</taxon>
        <taxon>Liliopsida</taxon>
        <taxon>Poales</taxon>
        <taxon>Poaceae</taxon>
        <taxon>PACMAD clade</taxon>
        <taxon>Panicoideae</taxon>
        <taxon>Andropogonodae</taxon>
        <taxon>Andropogoneae</taxon>
        <taxon>Sorghinae</taxon>
        <taxon>Sorghum</taxon>
    </lineage>
</organism>
<dbReference type="Proteomes" id="UP000807115">
    <property type="component" value="Chromosome 3"/>
</dbReference>
<proteinExistence type="predicted"/>